<evidence type="ECO:0000256" key="3">
    <source>
        <dbReference type="ARBA" id="ARBA00011940"/>
    </source>
</evidence>
<evidence type="ECO:0000313" key="12">
    <source>
        <dbReference type="Proteomes" id="UP000199584"/>
    </source>
</evidence>
<dbReference type="Proteomes" id="UP000199584">
    <property type="component" value="Unassembled WGS sequence"/>
</dbReference>
<comment type="subcellular location">
    <subcellularLocation>
        <location evidence="9 10">Cytoplasm</location>
    </subcellularLocation>
</comment>
<reference evidence="12" key="1">
    <citation type="submission" date="2016-10" db="EMBL/GenBank/DDBJ databases">
        <authorList>
            <person name="Varghese N."/>
            <person name="Submissions S."/>
        </authorList>
    </citation>
    <scope>NUCLEOTIDE SEQUENCE [LARGE SCALE GENOMIC DNA]</scope>
    <source>
        <strain evidence="12">DSM 3669</strain>
    </source>
</reference>
<feature type="active site" description="Electrophile" evidence="9">
    <location>
        <position position="95"/>
    </location>
</feature>
<evidence type="ECO:0000256" key="8">
    <source>
        <dbReference type="ARBA" id="ARBA00023235"/>
    </source>
</evidence>
<dbReference type="Pfam" id="PF00121">
    <property type="entry name" value="TIM"/>
    <property type="match status" value="1"/>
</dbReference>
<feature type="binding site" evidence="9">
    <location>
        <position position="213"/>
    </location>
    <ligand>
        <name>substrate</name>
    </ligand>
</feature>
<protein>
    <recommendedName>
        <fullName evidence="4 9">Triosephosphate isomerase</fullName>
        <shortName evidence="9">TIM</shortName>
        <shortName evidence="9">TPI</shortName>
        <ecNumber evidence="3 9">5.3.1.1</ecNumber>
    </recommendedName>
    <alternativeName>
        <fullName evidence="9">Triose-phosphate isomerase</fullName>
    </alternativeName>
</protein>
<dbReference type="FunFam" id="3.20.20.70:FF:000016">
    <property type="entry name" value="Triosephosphate isomerase"/>
    <property type="match status" value="1"/>
</dbReference>
<comment type="catalytic activity">
    <reaction evidence="9 10">
        <text>D-glyceraldehyde 3-phosphate = dihydroxyacetone phosphate</text>
        <dbReference type="Rhea" id="RHEA:18585"/>
        <dbReference type="ChEBI" id="CHEBI:57642"/>
        <dbReference type="ChEBI" id="CHEBI:59776"/>
        <dbReference type="EC" id="5.3.1.1"/>
    </reaction>
</comment>
<dbReference type="InterPro" id="IPR013785">
    <property type="entry name" value="Aldolase_TIM"/>
</dbReference>
<feature type="binding site" evidence="9">
    <location>
        <begin position="234"/>
        <end position="235"/>
    </location>
    <ligand>
        <name>substrate</name>
    </ligand>
</feature>
<feature type="binding site" evidence="9">
    <location>
        <begin position="9"/>
        <end position="11"/>
    </location>
    <ligand>
        <name>substrate</name>
    </ligand>
</feature>
<dbReference type="CDD" id="cd00311">
    <property type="entry name" value="TIM"/>
    <property type="match status" value="1"/>
</dbReference>
<dbReference type="GO" id="GO:0005829">
    <property type="term" value="C:cytosol"/>
    <property type="evidence" value="ECO:0007669"/>
    <property type="project" value="TreeGrafter"/>
</dbReference>
<dbReference type="GO" id="GO:0046166">
    <property type="term" value="P:glyceraldehyde-3-phosphate biosynthetic process"/>
    <property type="evidence" value="ECO:0007669"/>
    <property type="project" value="TreeGrafter"/>
</dbReference>
<dbReference type="InterPro" id="IPR035990">
    <property type="entry name" value="TIM_sf"/>
</dbReference>
<name>A0A1I6DD98_9FIRM</name>
<dbReference type="InterPro" id="IPR020861">
    <property type="entry name" value="Triosephosphate_isomerase_AS"/>
</dbReference>
<dbReference type="SUPFAM" id="SSF51351">
    <property type="entry name" value="Triosephosphate isomerase (TIM)"/>
    <property type="match status" value="1"/>
</dbReference>
<evidence type="ECO:0000256" key="5">
    <source>
        <dbReference type="ARBA" id="ARBA00022432"/>
    </source>
</evidence>
<dbReference type="AlphaFoldDB" id="A0A1I6DD98"/>
<dbReference type="InterPro" id="IPR000652">
    <property type="entry name" value="Triosephosphate_isomerase"/>
</dbReference>
<dbReference type="NCBIfam" id="TIGR00419">
    <property type="entry name" value="tim"/>
    <property type="match status" value="1"/>
</dbReference>
<evidence type="ECO:0000313" key="11">
    <source>
        <dbReference type="EMBL" id="SFR03378.1"/>
    </source>
</evidence>
<comment type="subunit">
    <text evidence="9 10">Homodimer.</text>
</comment>
<dbReference type="GO" id="GO:0019563">
    <property type="term" value="P:glycerol catabolic process"/>
    <property type="evidence" value="ECO:0007669"/>
    <property type="project" value="TreeGrafter"/>
</dbReference>
<dbReference type="InterPro" id="IPR022896">
    <property type="entry name" value="TrioseP_Isoase_bac/euk"/>
</dbReference>
<comment type="function">
    <text evidence="9">Involved in the gluconeogenesis. Catalyzes stereospecifically the conversion of dihydroxyacetone phosphate (DHAP) to D-glyceraldehyde-3-phosphate (G3P).</text>
</comment>
<dbReference type="HAMAP" id="MF_00147_B">
    <property type="entry name" value="TIM_B"/>
    <property type="match status" value="1"/>
</dbReference>
<gene>
    <name evidence="9" type="primary">tpiA</name>
    <name evidence="11" type="ORF">SAMN05660706_10918</name>
</gene>
<dbReference type="PROSITE" id="PS00171">
    <property type="entry name" value="TIM_1"/>
    <property type="match status" value="1"/>
</dbReference>
<dbReference type="GO" id="GO:0004807">
    <property type="term" value="F:triose-phosphate isomerase activity"/>
    <property type="evidence" value="ECO:0007669"/>
    <property type="project" value="UniProtKB-UniRule"/>
</dbReference>
<keyword evidence="7 9" id="KW-0324">Glycolysis</keyword>
<keyword evidence="6 9" id="KW-0963">Cytoplasm</keyword>
<keyword evidence="8 9" id="KW-0413">Isomerase</keyword>
<dbReference type="GO" id="GO:0006096">
    <property type="term" value="P:glycolytic process"/>
    <property type="evidence" value="ECO:0007669"/>
    <property type="project" value="UniProtKB-UniRule"/>
</dbReference>
<evidence type="ECO:0000256" key="10">
    <source>
        <dbReference type="RuleBase" id="RU363013"/>
    </source>
</evidence>
<dbReference type="OrthoDB" id="9809429at2"/>
<dbReference type="STRING" id="39060.SAMN05660706_10918"/>
<dbReference type="UniPathway" id="UPA00109">
    <property type="reaction ID" value="UER00189"/>
</dbReference>
<dbReference type="UniPathway" id="UPA00138"/>
<feature type="active site" description="Proton acceptor" evidence="9">
    <location>
        <position position="167"/>
    </location>
</feature>
<evidence type="ECO:0000256" key="9">
    <source>
        <dbReference type="HAMAP-Rule" id="MF_00147"/>
    </source>
</evidence>
<evidence type="ECO:0000256" key="6">
    <source>
        <dbReference type="ARBA" id="ARBA00022490"/>
    </source>
</evidence>
<dbReference type="EMBL" id="FOYM01000009">
    <property type="protein sequence ID" value="SFR03378.1"/>
    <property type="molecule type" value="Genomic_DNA"/>
</dbReference>
<comment type="similarity">
    <text evidence="2 9 10">Belongs to the triosephosphate isomerase family.</text>
</comment>
<comment type="pathway">
    <text evidence="1 9 10">Carbohydrate degradation; glycolysis; D-glyceraldehyde 3-phosphate from glycerone phosphate: step 1/1.</text>
</comment>
<dbReference type="GO" id="GO:0006094">
    <property type="term" value="P:gluconeogenesis"/>
    <property type="evidence" value="ECO:0007669"/>
    <property type="project" value="UniProtKB-UniRule"/>
</dbReference>
<dbReference type="EC" id="5.3.1.1" evidence="3 9"/>
<evidence type="ECO:0000256" key="4">
    <source>
        <dbReference type="ARBA" id="ARBA00019397"/>
    </source>
</evidence>
<sequence>MREPIIAANWKMYKTVGEAVNFVRGFTGLVAGVTGVEMALCPPFTALAAVAEQLAGTNIALGAQNMYWADEGAFTGEIAPGMLKEIGCRYVILGHSERRQYFGETDETVNKKVHAALKYGLKPIVCVGERLEERESGTTESVVRSQVEGSLAGLTVEQAAGLVVAYEPVWAIGTGRTASAEDAQQVNAFIRGLLRDMFGDAAAEAVRIQYGGSVKPGNTARLMAQPDIDGALVGGAGLQADSFAEIVKNSLGK</sequence>
<dbReference type="PROSITE" id="PS51440">
    <property type="entry name" value="TIM_2"/>
    <property type="match status" value="1"/>
</dbReference>
<dbReference type="PANTHER" id="PTHR21139:SF42">
    <property type="entry name" value="TRIOSEPHOSPHATE ISOMERASE"/>
    <property type="match status" value="1"/>
</dbReference>
<evidence type="ECO:0000256" key="2">
    <source>
        <dbReference type="ARBA" id="ARBA00007422"/>
    </source>
</evidence>
<proteinExistence type="inferred from homology"/>
<accession>A0A1I6DD98</accession>
<evidence type="ECO:0000256" key="7">
    <source>
        <dbReference type="ARBA" id="ARBA00023152"/>
    </source>
</evidence>
<dbReference type="Gene3D" id="3.20.20.70">
    <property type="entry name" value="Aldolase class I"/>
    <property type="match status" value="1"/>
</dbReference>
<dbReference type="RefSeq" id="WP_092482725.1">
    <property type="nucleotide sequence ID" value="NZ_FOYM01000009.1"/>
</dbReference>
<evidence type="ECO:0000256" key="1">
    <source>
        <dbReference type="ARBA" id="ARBA00004680"/>
    </source>
</evidence>
<dbReference type="PANTHER" id="PTHR21139">
    <property type="entry name" value="TRIOSEPHOSPHATE ISOMERASE"/>
    <property type="match status" value="1"/>
</dbReference>
<organism evidence="11 12">
    <name type="scientific">Desulfoscipio geothermicus DSM 3669</name>
    <dbReference type="NCBI Taxonomy" id="1121426"/>
    <lineage>
        <taxon>Bacteria</taxon>
        <taxon>Bacillati</taxon>
        <taxon>Bacillota</taxon>
        <taxon>Clostridia</taxon>
        <taxon>Eubacteriales</taxon>
        <taxon>Desulfallaceae</taxon>
        <taxon>Desulfoscipio</taxon>
    </lineage>
</organism>
<comment type="pathway">
    <text evidence="9 10">Carbohydrate biosynthesis; gluconeogenesis.</text>
</comment>
<feature type="binding site" evidence="9">
    <location>
        <position position="173"/>
    </location>
    <ligand>
        <name>substrate</name>
    </ligand>
</feature>
<keyword evidence="12" id="KW-1185">Reference proteome</keyword>
<keyword evidence="5 9" id="KW-0312">Gluconeogenesis</keyword>